<dbReference type="EMBL" id="UOGD01000250">
    <property type="protein sequence ID" value="VAX23373.1"/>
    <property type="molecule type" value="Genomic_DNA"/>
</dbReference>
<dbReference type="CDD" id="cd01335">
    <property type="entry name" value="Radical_SAM"/>
    <property type="match status" value="1"/>
</dbReference>
<sequence>MEQLIVDSRKLYRLPWNMADNGITWLEPTAQCNLNCYGCYRKNIKNSHKSLEEVKHELDFFQSQRKTDCISIAGGDPLLYPNIIELVAEIKSRGIKPIINTNGIALTKELLHELKKAGVFGFTFHIDSKQGHGRSKEWFGKNELELNELRLHYAQMLADEGGLACSFNSTVYADTLHYVPELVEWAQKHIDIVDTMVFILFRYITPELPYDFYAGDKKIVFDDIHYHSDNEEITNLIAQDVVKEIRKKFPEFEPAAYLNGTHKADDFKWLLTERIGTKDKIFGYLDNKFLEMVMMTYHWKNDRYLSYASPKTLSLGRATLLNLWAINRSVRKALKKYLKYIGTNPLRGLKKVHLQSIMIIQPVDFMENGDQSMCDGCPDITYWKDKNGEEKLVWSCRLEEPMQYGDFLKTVPRKTHEVEKETEKVHLDQN</sequence>
<evidence type="ECO:0000259" key="5">
    <source>
        <dbReference type="PROSITE" id="PS51918"/>
    </source>
</evidence>
<dbReference type="GO" id="GO:0003824">
    <property type="term" value="F:catalytic activity"/>
    <property type="evidence" value="ECO:0007669"/>
    <property type="project" value="InterPro"/>
</dbReference>
<dbReference type="InterPro" id="IPR058240">
    <property type="entry name" value="rSAM_sf"/>
</dbReference>
<proteinExistence type="predicted"/>
<dbReference type="SFLD" id="SFLDS00029">
    <property type="entry name" value="Radical_SAM"/>
    <property type="match status" value="1"/>
</dbReference>
<evidence type="ECO:0000256" key="3">
    <source>
        <dbReference type="ARBA" id="ARBA00023004"/>
    </source>
</evidence>
<dbReference type="Gene3D" id="3.20.20.70">
    <property type="entry name" value="Aldolase class I"/>
    <property type="match status" value="1"/>
</dbReference>
<evidence type="ECO:0000256" key="2">
    <source>
        <dbReference type="ARBA" id="ARBA00022723"/>
    </source>
</evidence>
<gene>
    <name evidence="6" type="ORF">MNBD_IGNAVI01-372</name>
</gene>
<feature type="domain" description="Radical SAM core" evidence="5">
    <location>
        <begin position="18"/>
        <end position="253"/>
    </location>
</feature>
<dbReference type="AlphaFoldDB" id="A0A3B1CF61"/>
<dbReference type="GO" id="GO:0051536">
    <property type="term" value="F:iron-sulfur cluster binding"/>
    <property type="evidence" value="ECO:0007669"/>
    <property type="project" value="UniProtKB-KW"/>
</dbReference>
<dbReference type="InterPro" id="IPR013785">
    <property type="entry name" value="Aldolase_TIM"/>
</dbReference>
<reference evidence="6" key="1">
    <citation type="submission" date="2018-06" db="EMBL/GenBank/DDBJ databases">
        <authorList>
            <person name="Zhirakovskaya E."/>
        </authorList>
    </citation>
    <scope>NUCLEOTIDE SEQUENCE</scope>
</reference>
<dbReference type="GO" id="GO:0046872">
    <property type="term" value="F:metal ion binding"/>
    <property type="evidence" value="ECO:0007669"/>
    <property type="project" value="UniProtKB-KW"/>
</dbReference>
<accession>A0A3B1CF61</accession>
<keyword evidence="3" id="KW-0408">Iron</keyword>
<dbReference type="PANTHER" id="PTHR11228">
    <property type="entry name" value="RADICAL SAM DOMAIN PROTEIN"/>
    <property type="match status" value="1"/>
</dbReference>
<keyword evidence="1" id="KW-0949">S-adenosyl-L-methionine</keyword>
<dbReference type="InterPro" id="IPR007197">
    <property type="entry name" value="rSAM"/>
</dbReference>
<keyword evidence="4" id="KW-0411">Iron-sulfur</keyword>
<organism evidence="6">
    <name type="scientific">hydrothermal vent metagenome</name>
    <dbReference type="NCBI Taxonomy" id="652676"/>
    <lineage>
        <taxon>unclassified sequences</taxon>
        <taxon>metagenomes</taxon>
        <taxon>ecological metagenomes</taxon>
    </lineage>
</organism>
<dbReference type="Pfam" id="PF04055">
    <property type="entry name" value="Radical_SAM"/>
    <property type="match status" value="1"/>
</dbReference>
<dbReference type="PROSITE" id="PS51918">
    <property type="entry name" value="RADICAL_SAM"/>
    <property type="match status" value="1"/>
</dbReference>
<dbReference type="InterPro" id="IPR050377">
    <property type="entry name" value="Radical_SAM_PqqE_MftC-like"/>
</dbReference>
<evidence type="ECO:0000256" key="4">
    <source>
        <dbReference type="ARBA" id="ARBA00023014"/>
    </source>
</evidence>
<name>A0A3B1CF61_9ZZZZ</name>
<evidence type="ECO:0000256" key="1">
    <source>
        <dbReference type="ARBA" id="ARBA00022691"/>
    </source>
</evidence>
<keyword evidence="2" id="KW-0479">Metal-binding</keyword>
<dbReference type="SFLD" id="SFLDG01067">
    <property type="entry name" value="SPASM/twitch_domain_containing"/>
    <property type="match status" value="1"/>
</dbReference>
<protein>
    <recommendedName>
        <fullName evidence="5">Radical SAM core domain-containing protein</fullName>
    </recommendedName>
</protein>
<dbReference type="PANTHER" id="PTHR11228:SF7">
    <property type="entry name" value="PQQA PEPTIDE CYCLASE"/>
    <property type="match status" value="1"/>
</dbReference>
<evidence type="ECO:0000313" key="6">
    <source>
        <dbReference type="EMBL" id="VAX23373.1"/>
    </source>
</evidence>
<dbReference type="SUPFAM" id="SSF102114">
    <property type="entry name" value="Radical SAM enzymes"/>
    <property type="match status" value="1"/>
</dbReference>